<name>A0A0A9BRE3_ARUDO</name>
<dbReference type="EMBL" id="GBRH01231914">
    <property type="protein sequence ID" value="JAD65981.1"/>
    <property type="molecule type" value="Transcribed_RNA"/>
</dbReference>
<protein>
    <submittedName>
        <fullName evidence="2">Pco117429</fullName>
    </submittedName>
</protein>
<feature type="compositionally biased region" description="Basic residues" evidence="1">
    <location>
        <begin position="1"/>
        <end position="11"/>
    </location>
</feature>
<accession>A0A0A9BRE3</accession>
<evidence type="ECO:0000256" key="1">
    <source>
        <dbReference type="SAM" id="MobiDB-lite"/>
    </source>
</evidence>
<reference evidence="2" key="2">
    <citation type="journal article" date="2015" name="Data Brief">
        <title>Shoot transcriptome of the giant reed, Arundo donax.</title>
        <authorList>
            <person name="Barrero R.A."/>
            <person name="Guerrero F.D."/>
            <person name="Moolhuijzen P."/>
            <person name="Goolsby J.A."/>
            <person name="Tidwell J."/>
            <person name="Bellgard S.E."/>
            <person name="Bellgard M.I."/>
        </authorList>
    </citation>
    <scope>NUCLEOTIDE SEQUENCE</scope>
    <source>
        <tissue evidence="2">Shoot tissue taken approximately 20 cm above the soil surface</tissue>
    </source>
</reference>
<reference evidence="2" key="1">
    <citation type="submission" date="2014-09" db="EMBL/GenBank/DDBJ databases">
        <authorList>
            <person name="Magalhaes I.L.F."/>
            <person name="Oliveira U."/>
            <person name="Santos F.R."/>
            <person name="Vidigal T.H.D.A."/>
            <person name="Brescovit A.D."/>
            <person name="Santos A.J."/>
        </authorList>
    </citation>
    <scope>NUCLEOTIDE SEQUENCE</scope>
    <source>
        <tissue evidence="2">Shoot tissue taken approximately 20 cm above the soil surface</tissue>
    </source>
</reference>
<dbReference type="AlphaFoldDB" id="A0A0A9BRE3"/>
<organism evidence="2">
    <name type="scientific">Arundo donax</name>
    <name type="common">Giant reed</name>
    <name type="synonym">Donax arundinaceus</name>
    <dbReference type="NCBI Taxonomy" id="35708"/>
    <lineage>
        <taxon>Eukaryota</taxon>
        <taxon>Viridiplantae</taxon>
        <taxon>Streptophyta</taxon>
        <taxon>Embryophyta</taxon>
        <taxon>Tracheophyta</taxon>
        <taxon>Spermatophyta</taxon>
        <taxon>Magnoliopsida</taxon>
        <taxon>Liliopsida</taxon>
        <taxon>Poales</taxon>
        <taxon>Poaceae</taxon>
        <taxon>PACMAD clade</taxon>
        <taxon>Arundinoideae</taxon>
        <taxon>Arundineae</taxon>
        <taxon>Arundo</taxon>
    </lineage>
</organism>
<evidence type="ECO:0000313" key="2">
    <source>
        <dbReference type="EMBL" id="JAD65981.1"/>
    </source>
</evidence>
<feature type="region of interest" description="Disordered" evidence="1">
    <location>
        <begin position="1"/>
        <end position="29"/>
    </location>
</feature>
<feature type="compositionally biased region" description="Polar residues" evidence="1">
    <location>
        <begin position="14"/>
        <end position="29"/>
    </location>
</feature>
<proteinExistence type="predicted"/>
<sequence>MSRSARLRLKSSRMTTRMTATCSASAGMV</sequence>